<evidence type="ECO:0000256" key="4">
    <source>
        <dbReference type="PIRNR" id="PIRNR016020"/>
    </source>
</evidence>
<protein>
    <recommendedName>
        <fullName evidence="4">Putative glucose-6-phosphate 1-epimerase</fullName>
        <ecNumber evidence="4">5.1.3.15</ecNumber>
    </recommendedName>
</protein>
<dbReference type="EC" id="5.1.3.15" evidence="4"/>
<dbReference type="GO" id="GO:0005975">
    <property type="term" value="P:carbohydrate metabolic process"/>
    <property type="evidence" value="ECO:0007669"/>
    <property type="project" value="InterPro"/>
</dbReference>
<comment type="caution">
    <text evidence="6">The sequence shown here is derived from an EMBL/GenBank/DDBJ whole genome shotgun (WGS) entry which is preliminary data.</text>
</comment>
<dbReference type="InterPro" id="IPR011013">
    <property type="entry name" value="Gal_mutarotase_sf_dom"/>
</dbReference>
<keyword evidence="7" id="KW-1185">Reference proteome</keyword>
<dbReference type="InterPro" id="IPR014718">
    <property type="entry name" value="GH-type_carb-bd"/>
</dbReference>
<dbReference type="EMBL" id="JMIU01000001">
    <property type="protein sequence ID" value="KDN96170.1"/>
    <property type="molecule type" value="Genomic_DNA"/>
</dbReference>
<evidence type="ECO:0000256" key="3">
    <source>
        <dbReference type="ARBA" id="ARBA00023235"/>
    </source>
</evidence>
<sequence length="300" mass="32873">MIDALAQQFDAEGVSFSMQDHLMMIEIDNPFATAKITTHGASLLSYVPKQGASAGKDLIWVSESAVYDGKKPVRGGVPICWPWFGKSDEEGLPAHGFVRNRVWHLEKVHTYESGVTEILLVCDSDADSHALWPHAFHLSLRIEIGEKLSMALTTHNLNCYDLSITEALHTYFTVANPQGIKIEGLEGSTLLDKLTYADAVQQQGVVVVEPPMDNVYLNQSGKVSFEDVGLNRRIVIEKDSSLSSVVWNPGPEGVKAFGDMSDDAWQTMLCVESGNVLDNAVLIPSESKHTLTMILSAESL</sequence>
<reference evidence="6 7" key="1">
    <citation type="submission" date="2014-04" db="EMBL/GenBank/DDBJ databases">
        <title>Draft genome sequence of Hydrogenovibrio marinus MH-110, a model organism for aerobic H2 metabolism.</title>
        <authorList>
            <person name="Cha H.J."/>
            <person name="Jo B.H."/>
            <person name="Hwang B.H."/>
        </authorList>
    </citation>
    <scope>NUCLEOTIDE SEQUENCE [LARGE SCALE GENOMIC DNA]</scope>
    <source>
        <strain evidence="6 7">MH-110</strain>
    </source>
</reference>
<evidence type="ECO:0000256" key="1">
    <source>
        <dbReference type="ARBA" id="ARBA00001096"/>
    </source>
</evidence>
<proteinExistence type="inferred from homology"/>
<comment type="catalytic activity">
    <reaction evidence="1">
        <text>alpha-D-glucose 6-phosphate = beta-D-glucose 6-phosphate</text>
        <dbReference type="Rhea" id="RHEA:16249"/>
        <dbReference type="ChEBI" id="CHEBI:58225"/>
        <dbReference type="ChEBI" id="CHEBI:58247"/>
        <dbReference type="EC" id="5.1.3.15"/>
    </reaction>
</comment>
<gene>
    <name evidence="6" type="ORF">EI16_07730</name>
</gene>
<dbReference type="STRING" id="28885.EI16_07730"/>
<dbReference type="PIRSF" id="PIRSF016020">
    <property type="entry name" value="PHexose_mutarotase"/>
    <property type="match status" value="1"/>
</dbReference>
<feature type="active site" evidence="5">
    <location>
        <position position="169"/>
    </location>
</feature>
<evidence type="ECO:0000313" key="7">
    <source>
        <dbReference type="Proteomes" id="UP000027341"/>
    </source>
</evidence>
<dbReference type="GO" id="GO:0047938">
    <property type="term" value="F:glucose-6-phosphate 1-epimerase activity"/>
    <property type="evidence" value="ECO:0007669"/>
    <property type="project" value="UniProtKB-UniRule"/>
</dbReference>
<dbReference type="SUPFAM" id="SSF74650">
    <property type="entry name" value="Galactose mutarotase-like"/>
    <property type="match status" value="1"/>
</dbReference>
<dbReference type="RefSeq" id="WP_029911754.1">
    <property type="nucleotide sequence ID" value="NZ_AP020335.1"/>
</dbReference>
<name>A0A067A1I2_HYDMR</name>
<dbReference type="CDD" id="cd09020">
    <property type="entry name" value="D-hex-6-P-epi_like"/>
    <property type="match status" value="1"/>
</dbReference>
<dbReference type="GO" id="GO:0030246">
    <property type="term" value="F:carbohydrate binding"/>
    <property type="evidence" value="ECO:0007669"/>
    <property type="project" value="UniProtKB-UniRule"/>
</dbReference>
<dbReference type="AlphaFoldDB" id="A0A067A1I2"/>
<dbReference type="Pfam" id="PF01263">
    <property type="entry name" value="Aldose_epim"/>
    <property type="match status" value="1"/>
</dbReference>
<comment type="similarity">
    <text evidence="2 4">Belongs to the glucose-6-phosphate 1-epimerase family.</text>
</comment>
<evidence type="ECO:0000256" key="2">
    <source>
        <dbReference type="ARBA" id="ARBA00005866"/>
    </source>
</evidence>
<feature type="active site" evidence="5">
    <location>
        <position position="272"/>
    </location>
</feature>
<dbReference type="PANTHER" id="PTHR11122">
    <property type="entry name" value="APOSPORY-ASSOCIATED PROTEIN C-RELATED"/>
    <property type="match status" value="1"/>
</dbReference>
<dbReference type="Proteomes" id="UP000027341">
    <property type="component" value="Unassembled WGS sequence"/>
</dbReference>
<organism evidence="6 7">
    <name type="scientific">Hydrogenovibrio marinus</name>
    <dbReference type="NCBI Taxonomy" id="28885"/>
    <lineage>
        <taxon>Bacteria</taxon>
        <taxon>Pseudomonadati</taxon>
        <taxon>Pseudomonadota</taxon>
        <taxon>Gammaproteobacteria</taxon>
        <taxon>Thiotrichales</taxon>
        <taxon>Piscirickettsiaceae</taxon>
        <taxon>Hydrogenovibrio</taxon>
    </lineage>
</organism>
<evidence type="ECO:0000313" key="6">
    <source>
        <dbReference type="EMBL" id="KDN96170.1"/>
    </source>
</evidence>
<dbReference type="InterPro" id="IPR025532">
    <property type="entry name" value="G6P_1-epimerase"/>
</dbReference>
<evidence type="ECO:0000256" key="5">
    <source>
        <dbReference type="PIRSR" id="PIRSR016020-1"/>
    </source>
</evidence>
<accession>A0A067A1I2</accession>
<keyword evidence="3 4" id="KW-0413">Isomerase</keyword>
<dbReference type="InterPro" id="IPR008183">
    <property type="entry name" value="Aldose_1/G6P_1-epimerase"/>
</dbReference>
<dbReference type="PANTHER" id="PTHR11122:SF13">
    <property type="entry name" value="GLUCOSE-6-PHOSPHATE 1-EPIMERASE"/>
    <property type="match status" value="1"/>
</dbReference>
<dbReference type="Gene3D" id="2.70.98.10">
    <property type="match status" value="1"/>
</dbReference>